<evidence type="ECO:0000313" key="6">
    <source>
        <dbReference type="Proteomes" id="UP000316770"/>
    </source>
</evidence>
<feature type="signal peptide" evidence="4">
    <location>
        <begin position="1"/>
        <end position="24"/>
    </location>
</feature>
<evidence type="ECO:0000256" key="4">
    <source>
        <dbReference type="SAM" id="SignalP"/>
    </source>
</evidence>
<dbReference type="PANTHER" id="PTHR42970">
    <property type="entry name" value="PECTATE LYASE C-RELATED"/>
    <property type="match status" value="1"/>
</dbReference>
<dbReference type="GO" id="GO:0016829">
    <property type="term" value="F:lyase activity"/>
    <property type="evidence" value="ECO:0007669"/>
    <property type="project" value="UniProtKB-KW"/>
</dbReference>
<dbReference type="PANTHER" id="PTHR42970:SF1">
    <property type="entry name" value="PECTATE LYASE C-RELATED"/>
    <property type="match status" value="1"/>
</dbReference>
<dbReference type="Gene3D" id="2.160.20.10">
    <property type="entry name" value="Single-stranded right-handed beta-helix, Pectin lyase-like"/>
    <property type="match status" value="1"/>
</dbReference>
<dbReference type="SUPFAM" id="SSF51126">
    <property type="entry name" value="Pectin lyase-like"/>
    <property type="match status" value="1"/>
</dbReference>
<organism evidence="5 6">
    <name type="scientific">Rosistilla oblonga</name>
    <dbReference type="NCBI Taxonomy" id="2527990"/>
    <lineage>
        <taxon>Bacteria</taxon>
        <taxon>Pseudomonadati</taxon>
        <taxon>Planctomycetota</taxon>
        <taxon>Planctomycetia</taxon>
        <taxon>Pirellulales</taxon>
        <taxon>Pirellulaceae</taxon>
        <taxon>Rosistilla</taxon>
    </lineage>
</organism>
<dbReference type="AlphaFoldDB" id="A0A518IUX0"/>
<dbReference type="EMBL" id="CP036318">
    <property type="protein sequence ID" value="QDV56888.1"/>
    <property type="molecule type" value="Genomic_DNA"/>
</dbReference>
<feature type="compositionally biased region" description="Polar residues" evidence="3">
    <location>
        <begin position="31"/>
        <end position="58"/>
    </location>
</feature>
<keyword evidence="4" id="KW-0732">Signal</keyword>
<keyword evidence="5" id="KW-0456">Lyase</keyword>
<evidence type="ECO:0000313" key="5">
    <source>
        <dbReference type="EMBL" id="QDV56888.1"/>
    </source>
</evidence>
<proteinExistence type="predicted"/>
<feature type="chain" id="PRO_5021754411" evidence="4">
    <location>
        <begin position="25"/>
        <end position="510"/>
    </location>
</feature>
<dbReference type="GO" id="GO:0046872">
    <property type="term" value="F:metal ion binding"/>
    <property type="evidence" value="ECO:0007669"/>
    <property type="project" value="UniProtKB-KW"/>
</dbReference>
<keyword evidence="2" id="KW-0325">Glycoprotein</keyword>
<dbReference type="InterPro" id="IPR011050">
    <property type="entry name" value="Pectin_lyase_fold/virulence"/>
</dbReference>
<reference evidence="5 6" key="1">
    <citation type="submission" date="2019-02" db="EMBL/GenBank/DDBJ databases">
        <title>Deep-cultivation of Planctomycetes and their phenomic and genomic characterization uncovers novel biology.</title>
        <authorList>
            <person name="Wiegand S."/>
            <person name="Jogler M."/>
            <person name="Boedeker C."/>
            <person name="Pinto D."/>
            <person name="Vollmers J."/>
            <person name="Rivas-Marin E."/>
            <person name="Kohn T."/>
            <person name="Peeters S.H."/>
            <person name="Heuer A."/>
            <person name="Rast P."/>
            <person name="Oberbeckmann S."/>
            <person name="Bunk B."/>
            <person name="Jeske O."/>
            <person name="Meyerdierks A."/>
            <person name="Storesund J.E."/>
            <person name="Kallscheuer N."/>
            <person name="Luecker S."/>
            <person name="Lage O.M."/>
            <person name="Pohl T."/>
            <person name="Merkel B.J."/>
            <person name="Hornburger P."/>
            <person name="Mueller R.-W."/>
            <person name="Bruemmer F."/>
            <person name="Labrenz M."/>
            <person name="Spormann A.M."/>
            <person name="Op den Camp H."/>
            <person name="Overmann J."/>
            <person name="Amann R."/>
            <person name="Jetten M.S.M."/>
            <person name="Mascher T."/>
            <person name="Medema M.H."/>
            <person name="Devos D.P."/>
            <person name="Kaster A.-K."/>
            <person name="Ovreas L."/>
            <person name="Rohde M."/>
            <person name="Galperin M.Y."/>
            <person name="Jogler C."/>
        </authorList>
    </citation>
    <scope>NUCLEOTIDE SEQUENCE [LARGE SCALE GENOMIC DNA]</scope>
    <source>
        <strain evidence="5 6">Mal33</strain>
    </source>
</reference>
<evidence type="ECO:0000256" key="3">
    <source>
        <dbReference type="SAM" id="MobiDB-lite"/>
    </source>
</evidence>
<gene>
    <name evidence="5" type="ORF">Mal33_28890</name>
</gene>
<keyword evidence="6" id="KW-1185">Reference proteome</keyword>
<evidence type="ECO:0000256" key="1">
    <source>
        <dbReference type="ARBA" id="ARBA00022723"/>
    </source>
</evidence>
<dbReference type="Proteomes" id="UP000316770">
    <property type="component" value="Chromosome"/>
</dbReference>
<keyword evidence="1" id="KW-0479">Metal-binding</keyword>
<accession>A0A518IUX0</accession>
<name>A0A518IUX0_9BACT</name>
<sequence length="510" mass="54564" precursor="true">MKLQSTLVFAAVLLTCFLGRSTNADCGAISSEETPPIATQKSVVDQDQQPQATEQSAAGNEGLSESGKASECGVFDKLKAFPNAEGFGAETAGGRGGRVIVVDNLNDSGPGSLREAVESNGPRFVVFSVAGTIELETSLRISNPQITIAGHSAPGGGIALKNSSSNAGPSIVVKASDVIIRYLRVRPGLAAPSTSVDAISILGGKNIVIANNSFSWAVDENVNLWFDATDVTIQHNIISEGIWDGNHTQRGLHSKGLLSGQKNVRVSVHHNLFAHNDDRNPLLTGLGKNEVVNNIIYNYYQAGIIFSIGRGFKANLIGNVFLPGKQHRAHRYPIIVGGQLVDNAIYVKDNLSPRRSKGTEDDWLNVGFNGIIGDEEYNGSLLDQAVRSKTPFPMSTIPVISEPAATLVERLLPTVGATLPKRDAVDIRIVDDVRKGTGVMINDPAEVGGWPTLEPGTVADRDRDGMPDAWELQHGLNPNDPSDAMQDMNGDGYVNLEQYLECLRLQKTSP</sequence>
<dbReference type="InterPro" id="IPR052063">
    <property type="entry name" value="Polysaccharide_Lyase_1"/>
</dbReference>
<evidence type="ECO:0000256" key="2">
    <source>
        <dbReference type="ARBA" id="ARBA00023180"/>
    </source>
</evidence>
<protein>
    <submittedName>
        <fullName evidence="5">Pectate lyase</fullName>
    </submittedName>
</protein>
<dbReference type="InterPro" id="IPR012334">
    <property type="entry name" value="Pectin_lyas_fold"/>
</dbReference>
<feature type="region of interest" description="Disordered" evidence="3">
    <location>
        <begin position="29"/>
        <end position="68"/>
    </location>
</feature>